<dbReference type="AlphaFoldDB" id="A0A0N7JU39"/>
<dbReference type="EMBL" id="CP012746">
    <property type="protein sequence ID" value="ALL65341.1"/>
    <property type="molecule type" value="Genomic_DNA"/>
</dbReference>
<evidence type="ECO:0000259" key="1">
    <source>
        <dbReference type="Pfam" id="PF07045"/>
    </source>
</evidence>
<dbReference type="Pfam" id="PF07045">
    <property type="entry name" value="DUF1330"/>
    <property type="match status" value="1"/>
</dbReference>
<evidence type="ECO:0000313" key="3">
    <source>
        <dbReference type="Proteomes" id="UP000019146"/>
    </source>
</evidence>
<dbReference type="PANTHER" id="PTHR41521:SF4">
    <property type="entry name" value="BLR0684 PROTEIN"/>
    <property type="match status" value="1"/>
</dbReference>
<dbReference type="Proteomes" id="UP000019146">
    <property type="component" value="Chromosome 1"/>
</dbReference>
<proteinExistence type="predicted"/>
<dbReference type="Gene3D" id="3.30.70.100">
    <property type="match status" value="1"/>
</dbReference>
<accession>A0A0N7JU39</accession>
<dbReference type="InterPro" id="IPR010753">
    <property type="entry name" value="DUF1330"/>
</dbReference>
<protein>
    <recommendedName>
        <fullName evidence="1">DUF1330 domain-containing protein</fullName>
    </recommendedName>
</protein>
<gene>
    <name evidence="2" type="ORF">K788_0004589</name>
</gene>
<reference evidence="2 3" key="1">
    <citation type="journal article" date="2014" name="Genome Announc.">
        <title>Draft Genome Sequence of the Haloacid-Degrading Burkholderia caribensis Strain MBA4.</title>
        <authorList>
            <person name="Pan Y."/>
            <person name="Kong K.F."/>
            <person name="Tsang J.S."/>
        </authorList>
    </citation>
    <scope>NUCLEOTIDE SEQUENCE [LARGE SCALE GENOMIC DNA]</scope>
    <source>
        <strain evidence="2 3">MBA4</strain>
    </source>
</reference>
<dbReference type="KEGG" id="bcai:K788_0004589"/>
<evidence type="ECO:0000313" key="2">
    <source>
        <dbReference type="EMBL" id="ALL65341.1"/>
    </source>
</evidence>
<sequence>MLASFVNERESTMSTFAVAHLHEVKMGVEIVEYLKRIDATLAPYCGHFVLHGGRCERLEGDWRGDLVAIEFPNRDLARAWYRSAAYQAILPLRTDNSIGDVILIDAVPASHVATDVLCG</sequence>
<organism evidence="2 3">
    <name type="scientific">Paraburkholderia caribensis MBA4</name>
    <dbReference type="NCBI Taxonomy" id="1323664"/>
    <lineage>
        <taxon>Bacteria</taxon>
        <taxon>Pseudomonadati</taxon>
        <taxon>Pseudomonadota</taxon>
        <taxon>Betaproteobacteria</taxon>
        <taxon>Burkholderiales</taxon>
        <taxon>Burkholderiaceae</taxon>
        <taxon>Paraburkholderia</taxon>
    </lineage>
</organism>
<feature type="domain" description="DUF1330" evidence="1">
    <location>
        <begin position="15"/>
        <end position="106"/>
    </location>
</feature>
<name>A0A0N7JU39_9BURK</name>
<dbReference type="PANTHER" id="PTHR41521">
    <property type="match status" value="1"/>
</dbReference>
<dbReference type="InterPro" id="IPR011008">
    <property type="entry name" value="Dimeric_a/b-barrel"/>
</dbReference>
<dbReference type="SUPFAM" id="SSF54909">
    <property type="entry name" value="Dimeric alpha+beta barrel"/>
    <property type="match status" value="1"/>
</dbReference>